<evidence type="ECO:0000256" key="2">
    <source>
        <dbReference type="ARBA" id="ARBA00022475"/>
    </source>
</evidence>
<protein>
    <submittedName>
        <fullName evidence="7">YihY/virulence factor BrkB family protein</fullName>
    </submittedName>
</protein>
<dbReference type="Proteomes" id="UP000529417">
    <property type="component" value="Unassembled WGS sequence"/>
</dbReference>
<dbReference type="EMBL" id="JACBXS010000016">
    <property type="protein sequence ID" value="NYS25243.1"/>
    <property type="molecule type" value="Genomic_DNA"/>
</dbReference>
<dbReference type="PIRSF" id="PIRSF035875">
    <property type="entry name" value="RNase_BN"/>
    <property type="match status" value="1"/>
</dbReference>
<keyword evidence="2" id="KW-1003">Cell membrane</keyword>
<feature type="transmembrane region" description="Helical" evidence="6">
    <location>
        <begin position="228"/>
        <end position="255"/>
    </location>
</feature>
<comment type="caution">
    <text evidence="7">The sequence shown here is derived from an EMBL/GenBank/DDBJ whole genome shotgun (WGS) entry which is preliminary data.</text>
</comment>
<evidence type="ECO:0000256" key="6">
    <source>
        <dbReference type="SAM" id="Phobius"/>
    </source>
</evidence>
<dbReference type="InterPro" id="IPR017039">
    <property type="entry name" value="Virul_fac_BrkB"/>
</dbReference>
<dbReference type="AlphaFoldDB" id="A0A7Z0HZN7"/>
<sequence length="262" mass="27695">MGARRIDLAAAGVAFYGIFALFPALAALVSVFGYFADPEIIETAFRDYSELLPPEAVDLIGAQLQGLMQTHESTLGWTSLLSLAIALWSARLGVGGLSRGLTAVYGLPARGGLMFYLHGLALTVAMVSVGVTAMILLVVLPIVLAFVPLGGFYAVIAEILRWMVALAVVVVGLALFYRYGPNRDGAAEPGMVLWPGIVVAVALLLGASVGLNWYLAHFADYNRLYGSIGAVIIMLLWFYVAAYAVLLGGVTNAVLEGRANKG</sequence>
<feature type="transmembrane region" description="Helical" evidence="6">
    <location>
        <begin position="12"/>
        <end position="36"/>
    </location>
</feature>
<evidence type="ECO:0000256" key="4">
    <source>
        <dbReference type="ARBA" id="ARBA00022989"/>
    </source>
</evidence>
<dbReference type="Pfam" id="PF03631">
    <property type="entry name" value="Virul_fac_BrkB"/>
    <property type="match status" value="1"/>
</dbReference>
<keyword evidence="3 6" id="KW-0812">Transmembrane</keyword>
<reference evidence="7 8" key="1">
    <citation type="journal article" date="2000" name="Arch. Microbiol.">
        <title>Rhodobaca bogoriensis gen. nov. and sp. nov., an alkaliphilic purple nonsulfur bacterium from African Rift Valley soda lakes.</title>
        <authorList>
            <person name="Milford A.D."/>
            <person name="Achenbach L.A."/>
            <person name="Jung D.O."/>
            <person name="Madigan M.T."/>
        </authorList>
    </citation>
    <scope>NUCLEOTIDE SEQUENCE [LARGE SCALE GENOMIC DNA]</scope>
    <source>
        <strain evidence="7 8">2376</strain>
    </source>
</reference>
<comment type="subcellular location">
    <subcellularLocation>
        <location evidence="1">Cell membrane</location>
        <topology evidence="1">Multi-pass membrane protein</topology>
    </subcellularLocation>
</comment>
<dbReference type="RefSeq" id="WP_179905944.1">
    <property type="nucleotide sequence ID" value="NZ_JACBXS010000016.1"/>
</dbReference>
<gene>
    <name evidence="7" type="ORF">HUK65_09590</name>
</gene>
<keyword evidence="8" id="KW-1185">Reference proteome</keyword>
<evidence type="ECO:0000256" key="1">
    <source>
        <dbReference type="ARBA" id="ARBA00004651"/>
    </source>
</evidence>
<organism evidence="7 8">
    <name type="scientific">Rhabdonatronobacter sediminivivens</name>
    <dbReference type="NCBI Taxonomy" id="2743469"/>
    <lineage>
        <taxon>Bacteria</taxon>
        <taxon>Pseudomonadati</taxon>
        <taxon>Pseudomonadota</taxon>
        <taxon>Alphaproteobacteria</taxon>
        <taxon>Rhodobacterales</taxon>
        <taxon>Paracoccaceae</taxon>
        <taxon>Rhabdonatronobacter</taxon>
    </lineage>
</organism>
<proteinExistence type="predicted"/>
<evidence type="ECO:0000313" key="7">
    <source>
        <dbReference type="EMBL" id="NYS25243.1"/>
    </source>
</evidence>
<keyword evidence="5 6" id="KW-0472">Membrane</keyword>
<feature type="transmembrane region" description="Helical" evidence="6">
    <location>
        <begin position="192"/>
        <end position="216"/>
    </location>
</feature>
<evidence type="ECO:0000256" key="5">
    <source>
        <dbReference type="ARBA" id="ARBA00023136"/>
    </source>
</evidence>
<dbReference type="PANTHER" id="PTHR30213:SF0">
    <property type="entry name" value="UPF0761 MEMBRANE PROTEIN YIHY"/>
    <property type="match status" value="1"/>
</dbReference>
<dbReference type="GO" id="GO:0005886">
    <property type="term" value="C:plasma membrane"/>
    <property type="evidence" value="ECO:0007669"/>
    <property type="project" value="UniProtKB-SubCell"/>
</dbReference>
<feature type="transmembrane region" description="Helical" evidence="6">
    <location>
        <begin position="159"/>
        <end position="180"/>
    </location>
</feature>
<evidence type="ECO:0000313" key="8">
    <source>
        <dbReference type="Proteomes" id="UP000529417"/>
    </source>
</evidence>
<feature type="transmembrane region" description="Helical" evidence="6">
    <location>
        <begin position="74"/>
        <end position="94"/>
    </location>
</feature>
<name>A0A7Z0HZN7_9RHOB</name>
<accession>A0A7Z0HZN7</accession>
<keyword evidence="4 6" id="KW-1133">Transmembrane helix</keyword>
<evidence type="ECO:0000256" key="3">
    <source>
        <dbReference type="ARBA" id="ARBA00022692"/>
    </source>
</evidence>
<feature type="transmembrane region" description="Helical" evidence="6">
    <location>
        <begin position="115"/>
        <end position="147"/>
    </location>
</feature>
<dbReference type="PANTHER" id="PTHR30213">
    <property type="entry name" value="INNER MEMBRANE PROTEIN YHJD"/>
    <property type="match status" value="1"/>
</dbReference>
<dbReference type="NCBIfam" id="TIGR00765">
    <property type="entry name" value="yihY_not_rbn"/>
    <property type="match status" value="1"/>
</dbReference>